<keyword evidence="3" id="KW-1185">Reference proteome</keyword>
<evidence type="ECO:0000313" key="3">
    <source>
        <dbReference type="Proteomes" id="UP001529510"/>
    </source>
</evidence>
<evidence type="ECO:0000313" key="2">
    <source>
        <dbReference type="EMBL" id="KAL0191052.1"/>
    </source>
</evidence>
<dbReference type="PANTHER" id="PTHR13497:SF3">
    <property type="entry name" value="HISTONE DEACETYLASE COMPLEX SUBUNIT SAP130"/>
    <property type="match status" value="1"/>
</dbReference>
<feature type="non-terminal residue" evidence="2">
    <location>
        <position position="1"/>
    </location>
</feature>
<feature type="non-terminal residue" evidence="2">
    <location>
        <position position="79"/>
    </location>
</feature>
<feature type="region of interest" description="Disordered" evidence="1">
    <location>
        <begin position="1"/>
        <end position="24"/>
    </location>
</feature>
<organism evidence="2 3">
    <name type="scientific">Cirrhinus mrigala</name>
    <name type="common">Mrigala</name>
    <dbReference type="NCBI Taxonomy" id="683832"/>
    <lineage>
        <taxon>Eukaryota</taxon>
        <taxon>Metazoa</taxon>
        <taxon>Chordata</taxon>
        <taxon>Craniata</taxon>
        <taxon>Vertebrata</taxon>
        <taxon>Euteleostomi</taxon>
        <taxon>Actinopterygii</taxon>
        <taxon>Neopterygii</taxon>
        <taxon>Teleostei</taxon>
        <taxon>Ostariophysi</taxon>
        <taxon>Cypriniformes</taxon>
        <taxon>Cyprinidae</taxon>
        <taxon>Labeoninae</taxon>
        <taxon>Labeonini</taxon>
        <taxon>Cirrhinus</taxon>
    </lineage>
</organism>
<reference evidence="2 3" key="1">
    <citation type="submission" date="2024-05" db="EMBL/GenBank/DDBJ databases">
        <title>Genome sequencing and assembly of Indian major carp, Cirrhinus mrigala (Hamilton, 1822).</title>
        <authorList>
            <person name="Mohindra V."/>
            <person name="Chowdhury L.M."/>
            <person name="Lal K."/>
            <person name="Jena J.K."/>
        </authorList>
    </citation>
    <scope>NUCLEOTIDE SEQUENCE [LARGE SCALE GENOMIC DNA]</scope>
    <source>
        <strain evidence="2">CM1030</strain>
        <tissue evidence="2">Blood</tissue>
    </source>
</reference>
<name>A0ABD0QZ72_CIRMR</name>
<protein>
    <submittedName>
        <fullName evidence="2">Uncharacterized protein</fullName>
    </submittedName>
</protein>
<proteinExistence type="predicted"/>
<sequence>DHSQDPPSGSGGAGGIASFRDDKQETVVVRPYPQVQALGQPPALPQHVPIQPSPPVTVATPSVQLLQGQQSSVSEGSVK</sequence>
<dbReference type="EMBL" id="JAMKFB020000006">
    <property type="protein sequence ID" value="KAL0191052.1"/>
    <property type="molecule type" value="Genomic_DNA"/>
</dbReference>
<dbReference type="InterPro" id="IPR024137">
    <property type="entry name" value="His_deAcase_cplx_SAP130"/>
</dbReference>
<dbReference type="AlphaFoldDB" id="A0ABD0QZ72"/>
<dbReference type="Proteomes" id="UP001529510">
    <property type="component" value="Unassembled WGS sequence"/>
</dbReference>
<dbReference type="PANTHER" id="PTHR13497">
    <property type="entry name" value="HISTONE DEACETYLASE COMPLEX SUBUNIT SAP130"/>
    <property type="match status" value="1"/>
</dbReference>
<gene>
    <name evidence="2" type="ORF">M9458_013750</name>
</gene>
<comment type="caution">
    <text evidence="2">The sequence shown here is derived from an EMBL/GenBank/DDBJ whole genome shotgun (WGS) entry which is preliminary data.</text>
</comment>
<accession>A0ABD0QZ72</accession>
<evidence type="ECO:0000256" key="1">
    <source>
        <dbReference type="SAM" id="MobiDB-lite"/>
    </source>
</evidence>